<dbReference type="PANTHER" id="PTHR36448">
    <property type="entry name" value="BLR7373 PROTEIN"/>
    <property type="match status" value="1"/>
</dbReference>
<evidence type="ECO:0000313" key="2">
    <source>
        <dbReference type="EMBL" id="SMP72367.1"/>
    </source>
</evidence>
<dbReference type="InterPro" id="IPR014500">
    <property type="entry name" value="UCP019307_cupin"/>
</dbReference>
<dbReference type="InterPro" id="IPR047121">
    <property type="entry name" value="YjiB-like"/>
</dbReference>
<keyword evidence="3" id="KW-1185">Reference proteome</keyword>
<protein>
    <submittedName>
        <fullName evidence="2">Uncharacterized protein YjlB</fullName>
    </submittedName>
</protein>
<organism evidence="2 3">
    <name type="scientific">Novosphingobium panipatense</name>
    <dbReference type="NCBI Taxonomy" id="428991"/>
    <lineage>
        <taxon>Bacteria</taxon>
        <taxon>Pseudomonadati</taxon>
        <taxon>Pseudomonadota</taxon>
        <taxon>Alphaproteobacteria</taxon>
        <taxon>Sphingomonadales</taxon>
        <taxon>Sphingomonadaceae</taxon>
        <taxon>Novosphingobium</taxon>
    </lineage>
</organism>
<dbReference type="CDD" id="cd02219">
    <property type="entry name" value="cupin_YjlB-like"/>
    <property type="match status" value="1"/>
</dbReference>
<name>A0ABY1QJC4_9SPHN</name>
<dbReference type="EMBL" id="FXUI01000006">
    <property type="protein sequence ID" value="SMP72367.1"/>
    <property type="molecule type" value="Genomic_DNA"/>
</dbReference>
<evidence type="ECO:0000256" key="1">
    <source>
        <dbReference type="SAM" id="MobiDB-lite"/>
    </source>
</evidence>
<dbReference type="PANTHER" id="PTHR36448:SF2">
    <property type="entry name" value="CUPIN TYPE-1 DOMAIN-CONTAINING PROTEIN"/>
    <property type="match status" value="1"/>
</dbReference>
<sequence length="169" mass="18402">MNIEATLLARNGWVPNNPRLPVLLYRAVIDATEKQAAERFERLFAGNGWCPDWRDGVYDYHHYHSTAHEALGVFAGNATLELGGPGGACVDVSVGDALMLPAGTGHRCLQASDDFRVVGAYPEGQDWDICTDADDTAHRRIEGVPDPKKDPATGSQFPQLPDQHPPILT</sequence>
<reference evidence="2 3" key="1">
    <citation type="submission" date="2017-05" db="EMBL/GenBank/DDBJ databases">
        <authorList>
            <person name="Varghese N."/>
            <person name="Submissions S."/>
        </authorList>
    </citation>
    <scope>NUCLEOTIDE SEQUENCE [LARGE SCALE GENOMIC DNA]</scope>
    <source>
        <strain evidence="2 3">SM16</strain>
    </source>
</reference>
<dbReference type="Gene3D" id="2.60.120.10">
    <property type="entry name" value="Jelly Rolls"/>
    <property type="match status" value="1"/>
</dbReference>
<dbReference type="Proteomes" id="UP001157910">
    <property type="component" value="Unassembled WGS sequence"/>
</dbReference>
<dbReference type="SUPFAM" id="SSF51182">
    <property type="entry name" value="RmlC-like cupins"/>
    <property type="match status" value="1"/>
</dbReference>
<dbReference type="PIRSF" id="PIRSF019307">
    <property type="entry name" value="UCP019307"/>
    <property type="match status" value="1"/>
</dbReference>
<feature type="region of interest" description="Disordered" evidence="1">
    <location>
        <begin position="142"/>
        <end position="169"/>
    </location>
</feature>
<accession>A0ABY1QJC4</accession>
<dbReference type="InterPro" id="IPR014710">
    <property type="entry name" value="RmlC-like_jellyroll"/>
</dbReference>
<gene>
    <name evidence="2" type="ORF">SAMN06296065_106208</name>
</gene>
<dbReference type="InterPro" id="IPR011051">
    <property type="entry name" value="RmlC_Cupin_sf"/>
</dbReference>
<comment type="caution">
    <text evidence="2">The sequence shown here is derived from an EMBL/GenBank/DDBJ whole genome shotgun (WGS) entry which is preliminary data.</text>
</comment>
<proteinExistence type="predicted"/>
<evidence type="ECO:0000313" key="3">
    <source>
        <dbReference type="Proteomes" id="UP001157910"/>
    </source>
</evidence>
<dbReference type="RefSeq" id="WP_283406407.1">
    <property type="nucleotide sequence ID" value="NZ_FXUI01000006.1"/>
</dbReference>
<feature type="compositionally biased region" description="Basic and acidic residues" evidence="1">
    <location>
        <begin position="142"/>
        <end position="151"/>
    </location>
</feature>